<dbReference type="OrthoDB" id="7817988at2"/>
<name>A0A1C2DD74_9HYPH</name>
<reference evidence="6 7" key="1">
    <citation type="submission" date="2016-08" db="EMBL/GenBank/DDBJ databases">
        <title>Whole genome sequence of Mesorhizobium sp. strain UASWS1009 isolated from industrial sewage.</title>
        <authorList>
            <person name="Crovadore J."/>
            <person name="Calmin G."/>
            <person name="Chablais R."/>
            <person name="Cochard B."/>
            <person name="Lefort F."/>
        </authorList>
    </citation>
    <scope>NUCLEOTIDE SEQUENCE [LARGE SCALE GENOMIC DNA]</scope>
    <source>
        <strain evidence="6 7">UASWS1009</strain>
    </source>
</reference>
<dbReference type="InterPro" id="IPR047057">
    <property type="entry name" value="MerR_fam"/>
</dbReference>
<dbReference type="Gene3D" id="1.10.1660.10">
    <property type="match status" value="1"/>
</dbReference>
<sequence>MDDRTTDNHIAVTEWLSAAECADRIGLTVRALRLYERYGLIRPRRTQKDWRLYGTADIARLTEVLALKRLGLSLSTIAGLLAGRETDLERMLAMQHSVLRETRERAEHGLSIVEAMRAKLAGGGHVSIDDLVNLTKETKMTDTSSDAIAWRRYEQARPRTEVEIDRAVYADYAGHYRLEDGPGLAVIHRGDHLFIQVTGQPEVEAFPESDRSFFLKLVPAQITFQRSADGAVDRLVLHQGGLDMTAQRIDETASREMDAALAKRIRDRTPVPGSEALLRATISDHMRGEPDYERMSPALAAAARAQKDVIANDLARLGALVDVTFRGVSQEGWDVYDVRFEHGEVEWSFDLTPEGKFGGMFLRPRP</sequence>
<organism evidence="6 7">
    <name type="scientific">Mesorhizobium hungaricum</name>
    <dbReference type="NCBI Taxonomy" id="1566387"/>
    <lineage>
        <taxon>Bacteria</taxon>
        <taxon>Pseudomonadati</taxon>
        <taxon>Pseudomonadota</taxon>
        <taxon>Alphaproteobacteria</taxon>
        <taxon>Hyphomicrobiales</taxon>
        <taxon>Phyllobacteriaceae</taxon>
        <taxon>Mesorhizobium</taxon>
    </lineage>
</organism>
<gene>
    <name evidence="6" type="ORF">QV13_24350</name>
</gene>
<evidence type="ECO:0000313" key="7">
    <source>
        <dbReference type="Proteomes" id="UP000094412"/>
    </source>
</evidence>
<feature type="domain" description="HTH merR-type" evidence="5">
    <location>
        <begin position="22"/>
        <end position="83"/>
    </location>
</feature>
<dbReference type="GO" id="GO:0003700">
    <property type="term" value="F:DNA-binding transcription factor activity"/>
    <property type="evidence" value="ECO:0007669"/>
    <property type="project" value="InterPro"/>
</dbReference>
<dbReference type="AlphaFoldDB" id="A0A1C2DD74"/>
<dbReference type="InterPro" id="IPR000551">
    <property type="entry name" value="MerR-type_HTH_dom"/>
</dbReference>
<dbReference type="STRING" id="1566387.QV13_24350"/>
<accession>A0A1C2DD74</accession>
<dbReference type="Proteomes" id="UP000094412">
    <property type="component" value="Unassembled WGS sequence"/>
</dbReference>
<dbReference type="PROSITE" id="PS50937">
    <property type="entry name" value="HTH_MERR_2"/>
    <property type="match status" value="1"/>
</dbReference>
<protein>
    <submittedName>
        <fullName evidence="6">Transcriptional regulator</fullName>
    </submittedName>
</protein>
<dbReference type="InterPro" id="IPR009061">
    <property type="entry name" value="DNA-bd_dom_put_sf"/>
</dbReference>
<dbReference type="PANTHER" id="PTHR30204:SF69">
    <property type="entry name" value="MERR-FAMILY TRANSCRIPTIONAL REGULATOR"/>
    <property type="match status" value="1"/>
</dbReference>
<dbReference type="InterPro" id="IPR021860">
    <property type="entry name" value="Peptidase_S12_Pab87-rel_C"/>
</dbReference>
<dbReference type="SMART" id="SM00422">
    <property type="entry name" value="HTH_MERR"/>
    <property type="match status" value="1"/>
</dbReference>
<dbReference type="PRINTS" id="PR00040">
    <property type="entry name" value="HTHMERR"/>
</dbReference>
<dbReference type="Pfam" id="PF11954">
    <property type="entry name" value="DUF3471"/>
    <property type="match status" value="1"/>
</dbReference>
<comment type="caution">
    <text evidence="6">The sequence shown here is derived from an EMBL/GenBank/DDBJ whole genome shotgun (WGS) entry which is preliminary data.</text>
</comment>
<keyword evidence="2" id="KW-0805">Transcription regulation</keyword>
<evidence type="ECO:0000256" key="2">
    <source>
        <dbReference type="ARBA" id="ARBA00023015"/>
    </source>
</evidence>
<evidence type="ECO:0000259" key="5">
    <source>
        <dbReference type="PROSITE" id="PS50937"/>
    </source>
</evidence>
<keyword evidence="1" id="KW-0678">Repressor</keyword>
<dbReference type="GO" id="GO:0003677">
    <property type="term" value="F:DNA binding"/>
    <property type="evidence" value="ECO:0007669"/>
    <property type="project" value="UniProtKB-KW"/>
</dbReference>
<dbReference type="RefSeq" id="WP_024924132.1">
    <property type="nucleotide sequence ID" value="NZ_MDEO01000036.1"/>
</dbReference>
<evidence type="ECO:0000256" key="3">
    <source>
        <dbReference type="ARBA" id="ARBA00023125"/>
    </source>
</evidence>
<dbReference type="CDD" id="cd00592">
    <property type="entry name" value="HTH_MerR-like"/>
    <property type="match status" value="1"/>
</dbReference>
<keyword evidence="4" id="KW-0804">Transcription</keyword>
<dbReference type="EMBL" id="MDEO01000036">
    <property type="protein sequence ID" value="OCX12731.1"/>
    <property type="molecule type" value="Genomic_DNA"/>
</dbReference>
<proteinExistence type="predicted"/>
<dbReference type="SUPFAM" id="SSF46955">
    <property type="entry name" value="Putative DNA-binding domain"/>
    <property type="match status" value="1"/>
</dbReference>
<keyword evidence="7" id="KW-1185">Reference proteome</keyword>
<evidence type="ECO:0000313" key="6">
    <source>
        <dbReference type="EMBL" id="OCX12731.1"/>
    </source>
</evidence>
<keyword evidence="3" id="KW-0238">DNA-binding</keyword>
<dbReference type="Pfam" id="PF13411">
    <property type="entry name" value="MerR_1"/>
    <property type="match status" value="1"/>
</dbReference>
<evidence type="ECO:0000256" key="1">
    <source>
        <dbReference type="ARBA" id="ARBA00022491"/>
    </source>
</evidence>
<dbReference type="PANTHER" id="PTHR30204">
    <property type="entry name" value="REDOX-CYCLING DRUG-SENSING TRANSCRIPTIONAL ACTIVATOR SOXR"/>
    <property type="match status" value="1"/>
</dbReference>
<evidence type="ECO:0000256" key="4">
    <source>
        <dbReference type="ARBA" id="ARBA00023163"/>
    </source>
</evidence>